<evidence type="ECO:0000256" key="8">
    <source>
        <dbReference type="ARBA" id="ARBA00023242"/>
    </source>
</evidence>
<dbReference type="GO" id="GO:0006607">
    <property type="term" value="P:NLS-bearing protein import into nucleus"/>
    <property type="evidence" value="ECO:0007669"/>
    <property type="project" value="TreeGrafter"/>
</dbReference>
<keyword evidence="5" id="KW-0653">Protein transport</keyword>
<dbReference type="Pfam" id="PF18437">
    <property type="entry name" value="Nup54_C"/>
    <property type="match status" value="1"/>
</dbReference>
<evidence type="ECO:0000256" key="9">
    <source>
        <dbReference type="ARBA" id="ARBA00060798"/>
    </source>
</evidence>
<comment type="similarity">
    <text evidence="9">Belongs to the NUP54 family.</text>
</comment>
<accession>A0A6P7SJT7</accession>
<dbReference type="Pfam" id="PF13874">
    <property type="entry name" value="Nup54"/>
    <property type="match status" value="1"/>
</dbReference>
<keyword evidence="10" id="KW-0175">Coiled coil</keyword>
<sequence>MAFKFGSTTPAAQPFSTPSIFASTTTAQSSVPSLFSASTAAQPAAASSIFSSSTTSTGQTATTNSFTFGISSTTPSGLKGFPTLGTGTSAFNTLGGFSTASTGATNAFGTTPAATSLFGHTQTQQQQQQQANVANQLDNLAKAVMMPHIFNDERDAIIAKWNQLQAYWGTGRAYFDSNGFVDLTSENLLCRFKAISYSCNPQTKDEDGLVGLVLKKPYSEVLINQKLFGDTIYQILGGKPSYSVCIKGVKPWPDNRTEMVMYIEERQMTGQKRCFPTSKVVEHLNDATIKKRLSENPLNVEHILSKQALTPEQLKQYLDNPLAGIDPLLWQQAKKDNPDPDNFIPVPIVGFDELLQRLKQQEQQTKNHQNRLDLIAQELNELQLKHRNTVARMDEAKRKHLNLGHRLLKVIVKQEVYRKLGVAMQDTEEQFRAQLEALQSELNHPTQFKGRLNELLSQIRMQNHLTTPWVDANYQMEPVMEEEIRELLKQQQTGIQHIIQLMKEDSSDLCLIEEGLAEISASHNR</sequence>
<evidence type="ECO:0000256" key="4">
    <source>
        <dbReference type="ARBA" id="ARBA00022816"/>
    </source>
</evidence>
<dbReference type="GO" id="GO:0051028">
    <property type="term" value="P:mRNA transport"/>
    <property type="evidence" value="ECO:0007669"/>
    <property type="project" value="UniProtKB-KW"/>
</dbReference>
<keyword evidence="8" id="KW-0539">Nucleus</keyword>
<keyword evidence="6" id="KW-0811">Translocation</keyword>
<evidence type="ECO:0000259" key="11">
    <source>
        <dbReference type="Pfam" id="PF13874"/>
    </source>
</evidence>
<proteinExistence type="inferred from homology"/>
<evidence type="ECO:0000256" key="3">
    <source>
        <dbReference type="ARBA" id="ARBA00022737"/>
    </source>
</evidence>
<dbReference type="AlphaFoldDB" id="A0A6P7SJT7"/>
<dbReference type="InterPro" id="IPR040985">
    <property type="entry name" value="Nup54_C"/>
</dbReference>
<evidence type="ECO:0000313" key="13">
    <source>
        <dbReference type="Proteomes" id="UP000515154"/>
    </source>
</evidence>
<evidence type="ECO:0000256" key="5">
    <source>
        <dbReference type="ARBA" id="ARBA00022927"/>
    </source>
</evidence>
<keyword evidence="7" id="KW-0906">Nuclear pore complex</keyword>
<dbReference type="PANTHER" id="PTHR13000:SF0">
    <property type="entry name" value="NUCLEOPORIN P54"/>
    <property type="match status" value="1"/>
</dbReference>
<evidence type="ECO:0000256" key="7">
    <source>
        <dbReference type="ARBA" id="ARBA00023132"/>
    </source>
</evidence>
<evidence type="ECO:0000256" key="1">
    <source>
        <dbReference type="ARBA" id="ARBA00004567"/>
    </source>
</evidence>
<comment type="subcellular location">
    <subcellularLocation>
        <location evidence="1">Nucleus</location>
        <location evidence="1">Nuclear pore complex</location>
    </subcellularLocation>
</comment>
<evidence type="ECO:0000256" key="10">
    <source>
        <dbReference type="SAM" id="Coils"/>
    </source>
</evidence>
<dbReference type="KEGG" id="osn:115213830"/>
<dbReference type="Proteomes" id="UP000515154">
    <property type="component" value="Linkage group LG7"/>
</dbReference>
<keyword evidence="3" id="KW-0677">Repeat</keyword>
<organism evidence="13 14">
    <name type="scientific">Octopus sinensis</name>
    <name type="common">East Asian common octopus</name>
    <dbReference type="NCBI Taxonomy" id="2607531"/>
    <lineage>
        <taxon>Eukaryota</taxon>
        <taxon>Metazoa</taxon>
        <taxon>Spiralia</taxon>
        <taxon>Lophotrochozoa</taxon>
        <taxon>Mollusca</taxon>
        <taxon>Cephalopoda</taxon>
        <taxon>Coleoidea</taxon>
        <taxon>Octopodiformes</taxon>
        <taxon>Octopoda</taxon>
        <taxon>Incirrata</taxon>
        <taxon>Octopodidae</taxon>
        <taxon>Octopus</taxon>
    </lineage>
</organism>
<protein>
    <submittedName>
        <fullName evidence="14">Nucleoporin p54</fullName>
    </submittedName>
</protein>
<keyword evidence="4" id="KW-0509">mRNA transport</keyword>
<evidence type="ECO:0000256" key="6">
    <source>
        <dbReference type="ARBA" id="ARBA00023010"/>
    </source>
</evidence>
<gene>
    <name evidence="14" type="primary">LOC115213830</name>
</gene>
<keyword evidence="13" id="KW-1185">Reference proteome</keyword>
<name>A0A6P7SJT7_9MOLL</name>
<reference evidence="14" key="1">
    <citation type="submission" date="2025-08" db="UniProtKB">
        <authorList>
            <consortium name="RefSeq"/>
        </authorList>
    </citation>
    <scope>IDENTIFICATION</scope>
</reference>
<feature type="domain" description="Nucleoporin Nup54 alpha-helical" evidence="11">
    <location>
        <begin position="323"/>
        <end position="459"/>
    </location>
</feature>
<dbReference type="InterPro" id="IPR025712">
    <property type="entry name" value="Nup54_alpha-helical_dom"/>
</dbReference>
<dbReference type="InterPro" id="IPR024864">
    <property type="entry name" value="Nup54/Nup57/Nup44"/>
</dbReference>
<dbReference type="Gene3D" id="1.20.5.490">
    <property type="entry name" value="Single helix bin"/>
    <property type="match status" value="1"/>
</dbReference>
<dbReference type="GO" id="GO:0017056">
    <property type="term" value="F:structural constituent of nuclear pore"/>
    <property type="evidence" value="ECO:0007669"/>
    <property type="project" value="TreeGrafter"/>
</dbReference>
<feature type="coiled-coil region" evidence="10">
    <location>
        <begin position="351"/>
        <end position="399"/>
    </location>
</feature>
<dbReference type="PANTHER" id="PTHR13000">
    <property type="entry name" value="NUCLEOPORIN P54"/>
    <property type="match status" value="1"/>
</dbReference>
<evidence type="ECO:0000256" key="2">
    <source>
        <dbReference type="ARBA" id="ARBA00022448"/>
    </source>
</evidence>
<dbReference type="GO" id="GO:0044613">
    <property type="term" value="C:nuclear pore central transport channel"/>
    <property type="evidence" value="ECO:0007669"/>
    <property type="project" value="TreeGrafter"/>
</dbReference>
<keyword evidence="2" id="KW-0813">Transport</keyword>
<dbReference type="RefSeq" id="XP_029638589.1">
    <property type="nucleotide sequence ID" value="XM_029782729.2"/>
</dbReference>
<feature type="domain" description="Nup54 C-terminal interacting" evidence="12">
    <location>
        <begin position="474"/>
        <end position="512"/>
    </location>
</feature>
<dbReference type="GO" id="GO:0036228">
    <property type="term" value="P:protein localization to nuclear inner membrane"/>
    <property type="evidence" value="ECO:0007669"/>
    <property type="project" value="TreeGrafter"/>
</dbReference>
<dbReference type="GO" id="GO:0006999">
    <property type="term" value="P:nuclear pore organization"/>
    <property type="evidence" value="ECO:0007669"/>
    <property type="project" value="TreeGrafter"/>
</dbReference>
<dbReference type="FunFam" id="1.20.5.490:FF:000003">
    <property type="entry name" value="nucleoporin p54 isoform X1"/>
    <property type="match status" value="1"/>
</dbReference>
<evidence type="ECO:0000313" key="14">
    <source>
        <dbReference type="RefSeq" id="XP_029638589.1"/>
    </source>
</evidence>
<dbReference type="Gene3D" id="1.20.5.170">
    <property type="match status" value="1"/>
</dbReference>
<evidence type="ECO:0000259" key="12">
    <source>
        <dbReference type="Pfam" id="PF18437"/>
    </source>
</evidence>